<comment type="caution">
    <text evidence="9">The sequence shown here is derived from an EMBL/GenBank/DDBJ whole genome shotgun (WGS) entry which is preliminary data.</text>
</comment>
<sequence length="409" mass="46910">MEKGSTSSLHNTSLGQPLLGSSNLESPGLSIDPLLKCQSCVHIADPDQWVEIEPSACTDEGVSKFKVSTQSGRYECGRTKMRWVCDCDVILQYHTIDGRFLNAELALRKCNRIAPVMDVTVISGKLEEVHLPHYACLGQSDDSLRDSVEVLSVKDEGITLKPVQLTRFHAKIVQPSFCPTTLITSEEKIIEEHCDLLLYMRPKAPLTLHVYFFPFDECAEKKIRKKEESYVLIPHPRPDRPLQMKTPHVLDVPGASSVHPREGITLRRETDPNFFKIKTQLENNLQMSLIREEKKEIVWTATLEKDELDQIHPQRDESRPNSEGDKARYFDKHWPKFIQKVTEFKIIADNLCQQQLIHEEQYSVITQSSTPEEGMRKICGIIRKCSDYVKSELISILQEEHLYHFQTLV</sequence>
<evidence type="ECO:0000256" key="1">
    <source>
        <dbReference type="ARBA" id="ARBA00004514"/>
    </source>
</evidence>
<evidence type="ECO:0000313" key="10">
    <source>
        <dbReference type="Proteomes" id="UP001187343"/>
    </source>
</evidence>
<reference evidence="9" key="1">
    <citation type="submission" date="2023-08" db="EMBL/GenBank/DDBJ databases">
        <title>Chromosome-level Genome Assembly of mud carp (Cirrhinus molitorella).</title>
        <authorList>
            <person name="Liu H."/>
        </authorList>
    </citation>
    <scope>NUCLEOTIDE SEQUENCE</scope>
    <source>
        <strain evidence="9">Prfri</strain>
        <tissue evidence="9">Muscle</tissue>
    </source>
</reference>
<dbReference type="SUPFAM" id="SSF47986">
    <property type="entry name" value="DEATH domain"/>
    <property type="match status" value="1"/>
</dbReference>
<dbReference type="InterPro" id="IPR025307">
    <property type="entry name" value="FIIND_dom"/>
</dbReference>
<gene>
    <name evidence="9" type="ORF">Q8A67_005394</name>
</gene>
<dbReference type="PROSITE" id="PS50209">
    <property type="entry name" value="CARD"/>
    <property type="match status" value="1"/>
</dbReference>
<accession>A0AA88TVR8</accession>
<dbReference type="GO" id="GO:0042981">
    <property type="term" value="P:regulation of apoptotic process"/>
    <property type="evidence" value="ECO:0007669"/>
    <property type="project" value="InterPro"/>
</dbReference>
<dbReference type="EMBL" id="JAUYZG010000004">
    <property type="protein sequence ID" value="KAK2909557.1"/>
    <property type="molecule type" value="Genomic_DNA"/>
</dbReference>
<evidence type="ECO:0000256" key="4">
    <source>
        <dbReference type="ARBA" id="ARBA00022859"/>
    </source>
</evidence>
<keyword evidence="2" id="KW-0963">Cytoplasm</keyword>
<feature type="region of interest" description="Disordered" evidence="6">
    <location>
        <begin position="234"/>
        <end position="257"/>
    </location>
</feature>
<dbReference type="InterPro" id="IPR011029">
    <property type="entry name" value="DEATH-like_dom_sf"/>
</dbReference>
<dbReference type="PROSITE" id="PS51830">
    <property type="entry name" value="FIIND"/>
    <property type="match status" value="1"/>
</dbReference>
<feature type="domain" description="CARD" evidence="7">
    <location>
        <begin position="322"/>
        <end position="409"/>
    </location>
</feature>
<comment type="subcellular location">
    <subcellularLocation>
        <location evidence="1">Cytoplasm</location>
        <location evidence="1">Cytosol</location>
    </subcellularLocation>
</comment>
<evidence type="ECO:0000259" key="8">
    <source>
        <dbReference type="PROSITE" id="PS51830"/>
    </source>
</evidence>
<keyword evidence="4" id="KW-0391">Immunity</keyword>
<dbReference type="Pfam" id="PF13553">
    <property type="entry name" value="FIIND"/>
    <property type="match status" value="1"/>
</dbReference>
<dbReference type="Pfam" id="PF00619">
    <property type="entry name" value="CARD"/>
    <property type="match status" value="1"/>
</dbReference>
<evidence type="ECO:0000313" key="9">
    <source>
        <dbReference type="EMBL" id="KAK2909557.1"/>
    </source>
</evidence>
<evidence type="ECO:0000259" key="7">
    <source>
        <dbReference type="PROSITE" id="PS50209"/>
    </source>
</evidence>
<evidence type="ECO:0000256" key="5">
    <source>
        <dbReference type="ARBA" id="ARBA00023198"/>
    </source>
</evidence>
<keyword evidence="10" id="KW-1185">Reference proteome</keyword>
<proteinExistence type="predicted"/>
<keyword evidence="5" id="KW-0395">Inflammatory response</keyword>
<organism evidence="9 10">
    <name type="scientific">Cirrhinus molitorella</name>
    <name type="common">mud carp</name>
    <dbReference type="NCBI Taxonomy" id="172907"/>
    <lineage>
        <taxon>Eukaryota</taxon>
        <taxon>Metazoa</taxon>
        <taxon>Chordata</taxon>
        <taxon>Craniata</taxon>
        <taxon>Vertebrata</taxon>
        <taxon>Euteleostomi</taxon>
        <taxon>Actinopterygii</taxon>
        <taxon>Neopterygii</taxon>
        <taxon>Teleostei</taxon>
        <taxon>Ostariophysi</taxon>
        <taxon>Cypriniformes</taxon>
        <taxon>Cyprinidae</taxon>
        <taxon>Labeoninae</taxon>
        <taxon>Labeonini</taxon>
        <taxon>Cirrhinus</taxon>
    </lineage>
</organism>
<protein>
    <recommendedName>
        <fullName evidence="11">FIIND domain-containing protein</fullName>
    </recommendedName>
</protein>
<dbReference type="PANTHER" id="PTHR46985:SF2">
    <property type="entry name" value="APOPTOSIS-ASSOCIATED SPECK-LIKE PROTEIN CONTAINING A CARD"/>
    <property type="match status" value="1"/>
</dbReference>
<dbReference type="Pfam" id="PF23679">
    <property type="entry name" value="UPA-FIIND"/>
    <property type="match status" value="1"/>
</dbReference>
<feature type="domain" description="FIIND" evidence="8">
    <location>
        <begin position="45"/>
        <end position="317"/>
    </location>
</feature>
<evidence type="ECO:0000256" key="3">
    <source>
        <dbReference type="ARBA" id="ARBA00022588"/>
    </source>
</evidence>
<dbReference type="InterPro" id="IPR051249">
    <property type="entry name" value="NLRP_Inflammasome"/>
</dbReference>
<dbReference type="GO" id="GO:0006954">
    <property type="term" value="P:inflammatory response"/>
    <property type="evidence" value="ECO:0007669"/>
    <property type="project" value="UniProtKB-KW"/>
</dbReference>
<dbReference type="GO" id="GO:0045087">
    <property type="term" value="P:innate immune response"/>
    <property type="evidence" value="ECO:0007669"/>
    <property type="project" value="UniProtKB-KW"/>
</dbReference>
<dbReference type="PANTHER" id="PTHR46985">
    <property type="entry name" value="NACHT, LRR AND PYD DOMAINS-CONTAINING PROTEIN 1"/>
    <property type="match status" value="1"/>
</dbReference>
<dbReference type="AlphaFoldDB" id="A0AA88TVR8"/>
<name>A0AA88TVR8_9TELE</name>
<evidence type="ECO:0008006" key="11">
    <source>
        <dbReference type="Google" id="ProtNLM"/>
    </source>
</evidence>
<dbReference type="Proteomes" id="UP001187343">
    <property type="component" value="Unassembled WGS sequence"/>
</dbReference>
<keyword evidence="3" id="KW-0399">Innate immunity</keyword>
<dbReference type="InterPro" id="IPR001315">
    <property type="entry name" value="CARD"/>
</dbReference>
<dbReference type="Gene3D" id="1.10.533.10">
    <property type="entry name" value="Death Domain, Fas"/>
    <property type="match status" value="1"/>
</dbReference>
<evidence type="ECO:0000256" key="6">
    <source>
        <dbReference type="SAM" id="MobiDB-lite"/>
    </source>
</evidence>
<evidence type="ECO:0000256" key="2">
    <source>
        <dbReference type="ARBA" id="ARBA00022490"/>
    </source>
</evidence>
<dbReference type="GO" id="GO:0005829">
    <property type="term" value="C:cytosol"/>
    <property type="evidence" value="ECO:0007669"/>
    <property type="project" value="UniProtKB-SubCell"/>
</dbReference>